<feature type="compositionally biased region" description="Polar residues" evidence="1">
    <location>
        <begin position="161"/>
        <end position="171"/>
    </location>
</feature>
<evidence type="ECO:0000313" key="3">
    <source>
        <dbReference type="Proteomes" id="UP001337655"/>
    </source>
</evidence>
<dbReference type="Proteomes" id="UP001337655">
    <property type="component" value="Unassembled WGS sequence"/>
</dbReference>
<feature type="compositionally biased region" description="Low complexity" evidence="1">
    <location>
        <begin position="1"/>
        <end position="17"/>
    </location>
</feature>
<name>A0AAV9PBN4_9PEZI</name>
<dbReference type="EMBL" id="JAVRRT010000009">
    <property type="protein sequence ID" value="KAK5168955.1"/>
    <property type="molecule type" value="Genomic_DNA"/>
</dbReference>
<sequence length="171" mass="18492">MAAPPMSNSPSNPQQQSTDASNNASVASPKTPQSPGQQSLEQQRIQLLLSINLDLLEEVNRLQAEGQGGVLSETQQNDARAKGLDDKMASQEYVQCLRRIQANLAYMMPKAQPQAAAKMQPGPAHMTPPRHMASMREKYQQLAELFPGWQGLEQRMGGNAGSPSGQPNGAQ</sequence>
<dbReference type="RefSeq" id="XP_064658421.1">
    <property type="nucleotide sequence ID" value="XM_064803506.1"/>
</dbReference>
<gene>
    <name evidence="2" type="ORF">LTR77_006264</name>
</gene>
<feature type="compositionally biased region" description="Polar residues" evidence="1">
    <location>
        <begin position="18"/>
        <end position="41"/>
    </location>
</feature>
<evidence type="ECO:0000256" key="1">
    <source>
        <dbReference type="SAM" id="MobiDB-lite"/>
    </source>
</evidence>
<accession>A0AAV9PBN4</accession>
<proteinExistence type="predicted"/>
<protein>
    <submittedName>
        <fullName evidence="2">Uncharacterized protein</fullName>
    </submittedName>
</protein>
<organism evidence="2 3">
    <name type="scientific">Saxophila tyrrhenica</name>
    <dbReference type="NCBI Taxonomy" id="1690608"/>
    <lineage>
        <taxon>Eukaryota</taxon>
        <taxon>Fungi</taxon>
        <taxon>Dikarya</taxon>
        <taxon>Ascomycota</taxon>
        <taxon>Pezizomycotina</taxon>
        <taxon>Dothideomycetes</taxon>
        <taxon>Dothideomycetidae</taxon>
        <taxon>Mycosphaerellales</taxon>
        <taxon>Extremaceae</taxon>
        <taxon>Saxophila</taxon>
    </lineage>
</organism>
<feature type="region of interest" description="Disordered" evidence="1">
    <location>
        <begin position="151"/>
        <end position="171"/>
    </location>
</feature>
<reference evidence="2 3" key="1">
    <citation type="submission" date="2023-08" db="EMBL/GenBank/DDBJ databases">
        <title>Black Yeasts Isolated from many extreme environments.</title>
        <authorList>
            <person name="Coleine C."/>
            <person name="Stajich J.E."/>
            <person name="Selbmann L."/>
        </authorList>
    </citation>
    <scope>NUCLEOTIDE SEQUENCE [LARGE SCALE GENOMIC DNA]</scope>
    <source>
        <strain evidence="2 3">CCFEE 5935</strain>
    </source>
</reference>
<keyword evidence="3" id="KW-1185">Reference proteome</keyword>
<evidence type="ECO:0000313" key="2">
    <source>
        <dbReference type="EMBL" id="KAK5168955.1"/>
    </source>
</evidence>
<comment type="caution">
    <text evidence="2">The sequence shown here is derived from an EMBL/GenBank/DDBJ whole genome shotgun (WGS) entry which is preliminary data.</text>
</comment>
<dbReference type="GeneID" id="89927604"/>
<dbReference type="AlphaFoldDB" id="A0AAV9PBN4"/>
<feature type="region of interest" description="Disordered" evidence="1">
    <location>
        <begin position="1"/>
        <end position="41"/>
    </location>
</feature>